<gene>
    <name evidence="6" type="ORF">PBRA_002810</name>
    <name evidence="7" type="ORF">PLBR_LOCUS2165</name>
</gene>
<keyword evidence="3" id="KW-0677">Repeat</keyword>
<proteinExistence type="predicted"/>
<dbReference type="InterPro" id="IPR013105">
    <property type="entry name" value="TPR_2"/>
</dbReference>
<evidence type="ECO:0000256" key="4">
    <source>
        <dbReference type="ARBA" id="ARBA00022803"/>
    </source>
</evidence>
<dbReference type="AlphaFoldDB" id="A0A0G4J5G4"/>
<dbReference type="PANTHER" id="PTHR45994">
    <property type="entry name" value="FI21225P1"/>
    <property type="match status" value="1"/>
</dbReference>
<keyword evidence="4 5" id="KW-0802">TPR repeat</keyword>
<sequence>MAGVSTPADLKASGNALFARGEYDAAVSAYTSALACAGVPADLALQCRANRAQALLKLDEFGRALADAEDVLRRDRTHLKCMYRRGLALEGLGRFGEAHDQYQAVLRLSPGNNDARSALVRLADPISSSPIDLQRIATGYDPSWTIITDELVDRCLARAASSESSPLKDASLRLMLTVRPRIHNEQRMSWLLANLPQMVPLATDVLANGEPADKDLALMRRNIIKAIVDAVASPELLRALASLPASVHGTLRSALLRPLLLDYDDNNKDVVHLLAMLSRSDPDDFSRRALEIADGQPRALAKLLVVAPAATQTFLADATRLSALVDLAEGCDLVAVRCLALAASHPPIRQALADQTHLFDIDDPTGYACLALAKLTQNRGTATRKACMLLRGECTEEQCRVAIEALLYMSVYRETKLAICQDRACLENLLRASADRYALAQIILSLATSADDLRFEKDMESEQERLREVAAKSMPESASNVDYVAAAGSAEEIASTRSALVSAGATKALASMIDAPHSSIALHAAVAKAFLRLAADAGARGRLVADGALRALIAIHDAVRHAPDSSDDDSKGAERLSASARYDSELCTARLCISTNPTLLPDHVQAALPGLLLSLLESSRHEMHEYEALLALTNVSSADEDARERIMCRNGWSKISSSLSSGNELVQLGALEALANLVSCASARKRLASAGGRTDVELFLLFAKAAGEDTRMLCAALAALAMMSDDADIARTIVQLGGIDIVERIVKTTTDADVVIRAQAILDGCRPLS</sequence>
<reference evidence="7 9" key="2">
    <citation type="submission" date="2018-03" db="EMBL/GenBank/DDBJ databases">
        <authorList>
            <person name="Fogelqvist J."/>
        </authorList>
    </citation>
    <scope>NUCLEOTIDE SEQUENCE [LARGE SCALE GENOMIC DNA]</scope>
</reference>
<evidence type="ECO:0000256" key="5">
    <source>
        <dbReference type="PROSITE-ProRule" id="PRU00339"/>
    </source>
</evidence>
<name>A0A0G4J5G4_PLABS</name>
<dbReference type="GO" id="GO:0005737">
    <property type="term" value="C:cytoplasm"/>
    <property type="evidence" value="ECO:0007669"/>
    <property type="project" value="UniProtKB-SubCell"/>
</dbReference>
<evidence type="ECO:0000256" key="1">
    <source>
        <dbReference type="ARBA" id="ARBA00004496"/>
    </source>
</evidence>
<keyword evidence="7" id="KW-0496">Mitochondrion</keyword>
<feature type="repeat" description="TPR" evidence="5">
    <location>
        <begin position="79"/>
        <end position="112"/>
    </location>
</feature>
<dbReference type="SUPFAM" id="SSF48371">
    <property type="entry name" value="ARM repeat"/>
    <property type="match status" value="1"/>
</dbReference>
<dbReference type="InterPro" id="IPR016024">
    <property type="entry name" value="ARM-type_fold"/>
</dbReference>
<keyword evidence="2" id="KW-0963">Cytoplasm</keyword>
<evidence type="ECO:0000256" key="3">
    <source>
        <dbReference type="ARBA" id="ARBA00022737"/>
    </source>
</evidence>
<dbReference type="InterPro" id="IPR011989">
    <property type="entry name" value="ARM-like"/>
</dbReference>
<evidence type="ECO:0000313" key="6">
    <source>
        <dbReference type="EMBL" id="CEP02843.1"/>
    </source>
</evidence>
<dbReference type="OrthoDB" id="433738at2759"/>
<dbReference type="Proteomes" id="UP000290189">
    <property type="component" value="Unassembled WGS sequence"/>
</dbReference>
<dbReference type="InterPro" id="IPR019734">
    <property type="entry name" value="TPR_rpt"/>
</dbReference>
<dbReference type="GO" id="GO:0051879">
    <property type="term" value="F:Hsp90 protein binding"/>
    <property type="evidence" value="ECO:0007669"/>
    <property type="project" value="TreeGrafter"/>
</dbReference>
<dbReference type="InterPro" id="IPR011990">
    <property type="entry name" value="TPR-like_helical_dom_sf"/>
</dbReference>
<comment type="subcellular location">
    <subcellularLocation>
        <location evidence="1">Cytoplasm</location>
    </subcellularLocation>
</comment>
<evidence type="ECO:0000313" key="8">
    <source>
        <dbReference type="Proteomes" id="UP000039324"/>
    </source>
</evidence>
<dbReference type="Pfam" id="PF07719">
    <property type="entry name" value="TPR_2"/>
    <property type="match status" value="1"/>
</dbReference>
<keyword evidence="8" id="KW-1185">Reference proteome</keyword>
<protein>
    <submittedName>
        <fullName evidence="6">Uncharacterized protein</fullName>
    </submittedName>
</protein>
<dbReference type="SUPFAM" id="SSF48452">
    <property type="entry name" value="TPR-like"/>
    <property type="match status" value="1"/>
</dbReference>
<dbReference type="Gene3D" id="1.25.10.10">
    <property type="entry name" value="Leucine-rich Repeat Variant"/>
    <property type="match status" value="1"/>
</dbReference>
<accession>A0A0G4J5G4</accession>
<dbReference type="EMBL" id="OVEO01000003">
    <property type="protein sequence ID" value="SPQ94950.1"/>
    <property type="molecule type" value="Genomic_DNA"/>
</dbReference>
<dbReference type="SMART" id="SM00028">
    <property type="entry name" value="TPR"/>
    <property type="match status" value="3"/>
</dbReference>
<evidence type="ECO:0000313" key="7">
    <source>
        <dbReference type="EMBL" id="SPQ94950.1"/>
    </source>
</evidence>
<reference evidence="6 8" key="1">
    <citation type="submission" date="2015-02" db="EMBL/GenBank/DDBJ databases">
        <authorList>
            <person name="Chooi Y.-H."/>
        </authorList>
    </citation>
    <scope>NUCLEOTIDE SEQUENCE [LARGE SCALE GENOMIC DNA]</scope>
    <source>
        <strain evidence="6">E3</strain>
    </source>
</reference>
<organism evidence="6 8">
    <name type="scientific">Plasmodiophora brassicae</name>
    <name type="common">Clubroot disease agent</name>
    <dbReference type="NCBI Taxonomy" id="37360"/>
    <lineage>
        <taxon>Eukaryota</taxon>
        <taxon>Sar</taxon>
        <taxon>Rhizaria</taxon>
        <taxon>Endomyxa</taxon>
        <taxon>Phytomyxea</taxon>
        <taxon>Plasmodiophorida</taxon>
        <taxon>Plasmodiophoridae</taxon>
        <taxon>Plasmodiophora</taxon>
    </lineage>
</organism>
<dbReference type="STRING" id="37360.A0A0G4J5G4"/>
<dbReference type="Proteomes" id="UP000039324">
    <property type="component" value="Unassembled WGS sequence"/>
</dbReference>
<evidence type="ECO:0000313" key="9">
    <source>
        <dbReference type="Proteomes" id="UP000290189"/>
    </source>
</evidence>
<dbReference type="Gene3D" id="1.25.40.10">
    <property type="entry name" value="Tetratricopeptide repeat domain"/>
    <property type="match status" value="1"/>
</dbReference>
<geneLocation type="mitochondrion" evidence="7"/>
<dbReference type="PROSITE" id="PS50005">
    <property type="entry name" value="TPR"/>
    <property type="match status" value="1"/>
</dbReference>
<dbReference type="PANTHER" id="PTHR45994:SF1">
    <property type="entry name" value="FI21225P1"/>
    <property type="match status" value="1"/>
</dbReference>
<dbReference type="EMBL" id="CDSF01000133">
    <property type="protein sequence ID" value="CEP02843.1"/>
    <property type="molecule type" value="Genomic_DNA"/>
</dbReference>
<evidence type="ECO:0000256" key="2">
    <source>
        <dbReference type="ARBA" id="ARBA00022490"/>
    </source>
</evidence>